<dbReference type="PANTHER" id="PTHR33937:SF2">
    <property type="entry name" value="DINITROGENASE IRON-MOLYBDENUM COFACTOR BIOSYNTHESIS DOMAIN-CONTAINING PROTEIN"/>
    <property type="match status" value="1"/>
</dbReference>
<organism evidence="2">
    <name type="scientific">Thermofilum adornatum</name>
    <dbReference type="NCBI Taxonomy" id="1365176"/>
    <lineage>
        <taxon>Archaea</taxon>
        <taxon>Thermoproteota</taxon>
        <taxon>Thermoprotei</taxon>
        <taxon>Thermofilales</taxon>
        <taxon>Thermofilaceae</taxon>
        <taxon>Thermofilum</taxon>
    </lineage>
</organism>
<dbReference type="SUPFAM" id="SSF53146">
    <property type="entry name" value="Nitrogenase accessory factor-like"/>
    <property type="match status" value="1"/>
</dbReference>
<protein>
    <submittedName>
        <fullName evidence="2">Dinitrogenase iron-molybdenum cofactor biosynthesis protein</fullName>
    </submittedName>
</protein>
<name>A0A7C1CG18_9CREN</name>
<evidence type="ECO:0000259" key="1">
    <source>
        <dbReference type="Pfam" id="PF02579"/>
    </source>
</evidence>
<dbReference type="AlphaFoldDB" id="A0A7C1CG18"/>
<dbReference type="EMBL" id="DSAY01000171">
    <property type="protein sequence ID" value="HDP15916.1"/>
    <property type="molecule type" value="Genomic_DNA"/>
</dbReference>
<proteinExistence type="predicted"/>
<gene>
    <name evidence="2" type="ORF">ENN26_09125</name>
</gene>
<dbReference type="InterPro" id="IPR003731">
    <property type="entry name" value="Di-Nase_FeMo-co_biosynth"/>
</dbReference>
<accession>A0A7C1CG18</accession>
<reference evidence="2" key="1">
    <citation type="journal article" date="2020" name="mSystems">
        <title>Genome- and Community-Level Interaction Insights into Carbon Utilization and Element Cycling Functions of Hydrothermarchaeota in Hydrothermal Sediment.</title>
        <authorList>
            <person name="Zhou Z."/>
            <person name="Liu Y."/>
            <person name="Xu W."/>
            <person name="Pan J."/>
            <person name="Luo Z.H."/>
            <person name="Li M."/>
        </authorList>
    </citation>
    <scope>NUCLEOTIDE SEQUENCE [LARGE SCALE GENOMIC DNA]</scope>
    <source>
        <strain evidence="2">SpSt-116</strain>
    </source>
</reference>
<dbReference type="InterPro" id="IPR051840">
    <property type="entry name" value="NifX/NifY_domain"/>
</dbReference>
<dbReference type="Gene3D" id="3.30.420.130">
    <property type="entry name" value="Dinitrogenase iron-molybdenum cofactor biosynthesis domain"/>
    <property type="match status" value="1"/>
</dbReference>
<evidence type="ECO:0000313" key="2">
    <source>
        <dbReference type="EMBL" id="HDP15916.1"/>
    </source>
</evidence>
<feature type="domain" description="Dinitrogenase iron-molybdenum cofactor biosynthesis" evidence="1">
    <location>
        <begin position="18"/>
        <end position="110"/>
    </location>
</feature>
<dbReference type="Pfam" id="PF02579">
    <property type="entry name" value="Nitro_FeMo-Co"/>
    <property type="match status" value="1"/>
</dbReference>
<dbReference type="InterPro" id="IPR036105">
    <property type="entry name" value="DiNase_FeMo-co_biosyn_sf"/>
</dbReference>
<sequence>MRIAVPVVKSGDKILLVPHFGRAPSFAIIDLDGNSYRIVEIFQNPFLTHSHGRGVGIVNELVKKGVNTLVSLGAGYGAYYRLRELGIKIYYVTPPQGKKTMTLQEAIEMFITGKAEEATGPREEDEEHH</sequence>
<dbReference type="PANTHER" id="PTHR33937">
    <property type="entry name" value="IRON-MOLYBDENUM PROTEIN-RELATED-RELATED"/>
    <property type="match status" value="1"/>
</dbReference>
<dbReference type="InterPro" id="IPR033913">
    <property type="entry name" value="MTH1175_dom"/>
</dbReference>
<dbReference type="CDD" id="cd00851">
    <property type="entry name" value="MTH1175"/>
    <property type="match status" value="1"/>
</dbReference>
<comment type="caution">
    <text evidence="2">The sequence shown here is derived from an EMBL/GenBank/DDBJ whole genome shotgun (WGS) entry which is preliminary data.</text>
</comment>